<evidence type="ECO:0000259" key="2">
    <source>
        <dbReference type="PROSITE" id="PS50828"/>
    </source>
</evidence>
<keyword evidence="1" id="KW-1133">Transmembrane helix</keyword>
<protein>
    <submittedName>
        <fullName evidence="3">NEDD4-binding protein 2-like</fullName>
    </submittedName>
</protein>
<dbReference type="GO" id="GO:0004519">
    <property type="term" value="F:endonuclease activity"/>
    <property type="evidence" value="ECO:0007669"/>
    <property type="project" value="TreeGrafter"/>
</dbReference>
<dbReference type="PANTHER" id="PTHR46535">
    <property type="entry name" value="NEDD4-BINDING PROTEIN 2"/>
    <property type="match status" value="1"/>
</dbReference>
<evidence type="ECO:0000256" key="1">
    <source>
        <dbReference type="SAM" id="Phobius"/>
    </source>
</evidence>
<evidence type="ECO:0000313" key="4">
    <source>
        <dbReference type="Proteomes" id="UP000747542"/>
    </source>
</evidence>
<dbReference type="Proteomes" id="UP000747542">
    <property type="component" value="Unassembled WGS sequence"/>
</dbReference>
<gene>
    <name evidence="3" type="primary">N4BP2-L</name>
    <name evidence="3" type="ORF">Hamer_G019045</name>
</gene>
<keyword evidence="1" id="KW-0812">Transmembrane</keyword>
<dbReference type="SMART" id="SM00463">
    <property type="entry name" value="SMR"/>
    <property type="match status" value="1"/>
</dbReference>
<reference evidence="3" key="1">
    <citation type="journal article" date="2021" name="Sci. Adv.">
        <title>The American lobster genome reveals insights on longevity, neural, and immune adaptations.</title>
        <authorList>
            <person name="Polinski J.M."/>
            <person name="Zimin A.V."/>
            <person name="Clark K.F."/>
            <person name="Kohn A.B."/>
            <person name="Sadowski N."/>
            <person name="Timp W."/>
            <person name="Ptitsyn A."/>
            <person name="Khanna P."/>
            <person name="Romanova D.Y."/>
            <person name="Williams P."/>
            <person name="Greenwood S.J."/>
            <person name="Moroz L.L."/>
            <person name="Walt D.R."/>
            <person name="Bodnar A.G."/>
        </authorList>
    </citation>
    <scope>NUCLEOTIDE SEQUENCE</scope>
    <source>
        <strain evidence="3">GMGI-L3</strain>
    </source>
</reference>
<dbReference type="PANTHER" id="PTHR46535:SF1">
    <property type="entry name" value="NEDD4-BINDING PROTEIN 2"/>
    <property type="match status" value="1"/>
</dbReference>
<dbReference type="GO" id="GO:0005634">
    <property type="term" value="C:nucleus"/>
    <property type="evidence" value="ECO:0007669"/>
    <property type="project" value="TreeGrafter"/>
</dbReference>
<accession>A0A8J5MXK7</accession>
<dbReference type="EMBL" id="JAHLQT010021370">
    <property type="protein sequence ID" value="KAG7167648.1"/>
    <property type="molecule type" value="Genomic_DNA"/>
</dbReference>
<comment type="caution">
    <text evidence="3">The sequence shown here is derived from an EMBL/GenBank/DDBJ whole genome shotgun (WGS) entry which is preliminary data.</text>
</comment>
<dbReference type="InterPro" id="IPR036063">
    <property type="entry name" value="Smr_dom_sf"/>
</dbReference>
<dbReference type="Gene3D" id="3.30.1370.110">
    <property type="match status" value="1"/>
</dbReference>
<feature type="domain" description="Smr" evidence="2">
    <location>
        <begin position="134"/>
        <end position="208"/>
    </location>
</feature>
<keyword evidence="1" id="KW-0472">Membrane</keyword>
<feature type="transmembrane region" description="Helical" evidence="1">
    <location>
        <begin position="28"/>
        <end position="49"/>
    </location>
</feature>
<proteinExistence type="predicted"/>
<dbReference type="InterPro" id="IPR052772">
    <property type="entry name" value="Endo/PolyKinase_Domain-Protein"/>
</dbReference>
<sequence length="208" mass="23142">MLERAGVVGVGGCGGAGGAEDMMALKEWLWIPAVALVVLFTLVLCWKFFSDYTCCPCRRRTPEPVLPTHHQAHTTRPQHFWGTPSYVPGEIPSVGPSLPHYYTLSENDSPNLHMKFGDLPVTQVLTTDHGIPTLDLHNMTVREATRITNEFLRQSQHGHNMVKIVTGRGLHTEDGIPKVKPAIATLLNNLDYEFREVHKGGCFEVFLS</sequence>
<dbReference type="AlphaFoldDB" id="A0A8J5MXK7"/>
<dbReference type="PROSITE" id="PS50828">
    <property type="entry name" value="SMR"/>
    <property type="match status" value="1"/>
</dbReference>
<keyword evidence="4" id="KW-1185">Reference proteome</keyword>
<evidence type="ECO:0000313" key="3">
    <source>
        <dbReference type="EMBL" id="KAG7167648.1"/>
    </source>
</evidence>
<dbReference type="InterPro" id="IPR002625">
    <property type="entry name" value="Smr_dom"/>
</dbReference>
<organism evidence="3 4">
    <name type="scientific">Homarus americanus</name>
    <name type="common">American lobster</name>
    <dbReference type="NCBI Taxonomy" id="6706"/>
    <lineage>
        <taxon>Eukaryota</taxon>
        <taxon>Metazoa</taxon>
        <taxon>Ecdysozoa</taxon>
        <taxon>Arthropoda</taxon>
        <taxon>Crustacea</taxon>
        <taxon>Multicrustacea</taxon>
        <taxon>Malacostraca</taxon>
        <taxon>Eumalacostraca</taxon>
        <taxon>Eucarida</taxon>
        <taxon>Decapoda</taxon>
        <taxon>Pleocyemata</taxon>
        <taxon>Astacidea</taxon>
        <taxon>Nephropoidea</taxon>
        <taxon>Nephropidae</taxon>
        <taxon>Homarus</taxon>
    </lineage>
</organism>
<dbReference type="Pfam" id="PF01713">
    <property type="entry name" value="Smr"/>
    <property type="match status" value="1"/>
</dbReference>
<dbReference type="SUPFAM" id="SSF160443">
    <property type="entry name" value="SMR domain-like"/>
    <property type="match status" value="1"/>
</dbReference>
<name>A0A8J5MXK7_HOMAM</name>